<dbReference type="Pfam" id="PF02254">
    <property type="entry name" value="TrkA_N"/>
    <property type="match status" value="1"/>
</dbReference>
<protein>
    <submittedName>
        <fullName evidence="13">Potassium transporter TrkA</fullName>
    </submittedName>
    <submittedName>
        <fullName evidence="3">TrkA family potassium uptake protein</fullName>
    </submittedName>
</protein>
<dbReference type="Proteomes" id="UP000283834">
    <property type="component" value="Unassembled WGS sequence"/>
</dbReference>
<dbReference type="InterPro" id="IPR003148">
    <property type="entry name" value="RCK_N"/>
</dbReference>
<dbReference type="EMBL" id="QRTJ01000002">
    <property type="protein sequence ID" value="RGQ70970.1"/>
    <property type="molecule type" value="Genomic_DNA"/>
</dbReference>
<dbReference type="STRING" id="33038.GCA_900067245_02923"/>
<dbReference type="EMBL" id="QRIS01000003">
    <property type="protein sequence ID" value="RHG87807.1"/>
    <property type="molecule type" value="Genomic_DNA"/>
</dbReference>
<dbReference type="EMBL" id="JAAIRV010000003">
    <property type="protein sequence ID" value="NSI57241.1"/>
    <property type="molecule type" value="Genomic_DNA"/>
</dbReference>
<dbReference type="EMBL" id="JAQMLA010000030">
    <property type="protein sequence ID" value="MDB8687193.1"/>
    <property type="molecule type" value="Genomic_DNA"/>
</dbReference>
<dbReference type="InterPro" id="IPR036721">
    <property type="entry name" value="RCK_C_sf"/>
</dbReference>
<dbReference type="InterPro" id="IPR050721">
    <property type="entry name" value="Trk_Ktr_HKT_K-transport"/>
</dbReference>
<evidence type="ECO:0000313" key="9">
    <source>
        <dbReference type="EMBL" id="NSI57241.1"/>
    </source>
</evidence>
<evidence type="ECO:0000313" key="6">
    <source>
        <dbReference type="EMBL" id="MDB8687193.1"/>
    </source>
</evidence>
<evidence type="ECO:0000313" key="10">
    <source>
        <dbReference type="EMBL" id="NSI64295.1"/>
    </source>
</evidence>
<dbReference type="EMBL" id="JAPZEG010000004">
    <property type="protein sequence ID" value="MDE1202781.1"/>
    <property type="molecule type" value="Genomic_DNA"/>
</dbReference>
<reference evidence="6" key="8">
    <citation type="submission" date="2023-01" db="EMBL/GenBank/DDBJ databases">
        <title>Human gut microbiome strain richness.</title>
        <authorList>
            <person name="Chen-Liaw A."/>
        </authorList>
    </citation>
    <scope>NUCLEOTIDE SEQUENCE</scope>
    <source>
        <strain evidence="7">1001217st1_A9_1001217B_191108</strain>
        <strain evidence="6">RTP21484st1_H11_RTP21484_190118</strain>
    </source>
</reference>
<reference evidence="24 25" key="2">
    <citation type="submission" date="2018-08" db="EMBL/GenBank/DDBJ databases">
        <title>A genome reference for cultivated species of the human gut microbiota.</title>
        <authorList>
            <person name="Zou Y."/>
            <person name="Xue W."/>
            <person name="Luo G."/>
        </authorList>
    </citation>
    <scope>NUCLEOTIDE SEQUENCE [LARGE SCALE GENOMIC DNA]</scope>
    <source>
        <strain evidence="15 24">AF19-16AC</strain>
        <strain evidence="14 30">AF27-4BH</strain>
        <strain evidence="20 28">AF33-12</strain>
        <strain evidence="19 26">AM12-54</strain>
        <strain evidence="18 25">AM21-18</strain>
        <strain evidence="17 29">AM22-7AC</strain>
        <strain evidence="16 27">AM32-6</strain>
    </source>
</reference>
<evidence type="ECO:0000313" key="30">
    <source>
        <dbReference type="Proteomes" id="UP000286137"/>
    </source>
</evidence>
<dbReference type="SUPFAM" id="SSF51735">
    <property type="entry name" value="NAD(P)-binding Rossmann-fold domains"/>
    <property type="match status" value="1"/>
</dbReference>
<dbReference type="GO" id="GO:0006813">
    <property type="term" value="P:potassium ion transport"/>
    <property type="evidence" value="ECO:0007669"/>
    <property type="project" value="InterPro"/>
</dbReference>
<dbReference type="Proteomes" id="UP001079535">
    <property type="component" value="Unassembled WGS sequence"/>
</dbReference>
<evidence type="ECO:0000313" key="8">
    <source>
        <dbReference type="EMBL" id="MDE1202781.1"/>
    </source>
</evidence>
<feature type="domain" description="RCK C-terminal" evidence="2">
    <location>
        <begin position="138"/>
        <end position="220"/>
    </location>
</feature>
<feature type="domain" description="RCK N-terminal" evidence="1">
    <location>
        <begin position="6"/>
        <end position="122"/>
    </location>
</feature>
<evidence type="ECO:0000313" key="3">
    <source>
        <dbReference type="EMBL" id="MCB5618561.1"/>
    </source>
</evidence>
<dbReference type="Proteomes" id="UP001296581">
    <property type="component" value="Unassembled WGS sequence"/>
</dbReference>
<reference evidence="21 22" key="1">
    <citation type="journal article" date="2017" name="Genome Med.">
        <title>A novel Ruminococcus gnavus clade enriched in inflammatory bowel disease patients.</title>
        <authorList>
            <person name="Hall A.B."/>
            <person name="Yassour M."/>
            <person name="Sauk J."/>
            <person name="Garner A."/>
            <person name="Jiang X."/>
            <person name="Arthur T."/>
            <person name="Lagoudas G.K."/>
            <person name="Vatanen T."/>
            <person name="Fornelos N."/>
            <person name="Wilson R."/>
            <person name="Bertha M."/>
            <person name="Cohen M."/>
            <person name="Garber J."/>
            <person name="Khalili H."/>
            <person name="Gevers D."/>
            <person name="Ananthakrishnan A.N."/>
            <person name="Kugathasan S."/>
            <person name="Lander E.S."/>
            <person name="Blainey P."/>
            <person name="Vlamakis H."/>
            <person name="Xavier R.J."/>
            <person name="Huttenhower C."/>
        </authorList>
    </citation>
    <scope>NUCLEOTIDE SEQUENCE [LARGE SCALE GENOMIC DNA]</scope>
    <source>
        <strain evidence="11 22">RJX1124</strain>
        <strain evidence="12 23">RJX1125</strain>
        <strain evidence="13 21">RJX1128</strain>
    </source>
</reference>
<accession>A0A2N5Q3L5</accession>
<dbReference type="EMBL" id="NIHW01000002">
    <property type="protein sequence ID" value="PLT89140.1"/>
    <property type="molecule type" value="Genomic_DNA"/>
</dbReference>
<dbReference type="Proteomes" id="UP001076974">
    <property type="component" value="Unassembled WGS sequence"/>
</dbReference>
<dbReference type="EMBL" id="JAQMLR010000006">
    <property type="protein sequence ID" value="MDB8738754.1"/>
    <property type="molecule type" value="Genomic_DNA"/>
</dbReference>
<dbReference type="Pfam" id="PF02080">
    <property type="entry name" value="TrkA_C"/>
    <property type="match status" value="1"/>
</dbReference>
<dbReference type="EMBL" id="QRIA01000005">
    <property type="protein sequence ID" value="RHG20874.1"/>
    <property type="molecule type" value="Genomic_DNA"/>
</dbReference>
<evidence type="ECO:0000313" key="23">
    <source>
        <dbReference type="Proteomes" id="UP000235093"/>
    </source>
</evidence>
<evidence type="ECO:0000313" key="14">
    <source>
        <dbReference type="EMBL" id="RGQ70970.1"/>
    </source>
</evidence>
<dbReference type="EMBL" id="QRLN01000002">
    <property type="protein sequence ID" value="RHJ15480.1"/>
    <property type="molecule type" value="Genomic_DNA"/>
</dbReference>
<dbReference type="EMBL" id="QSIR01000005">
    <property type="protein sequence ID" value="RHD07853.1"/>
    <property type="molecule type" value="Genomic_DNA"/>
</dbReference>
<evidence type="ECO:0000313" key="24">
    <source>
        <dbReference type="Proteomes" id="UP000283834"/>
    </source>
</evidence>
<proteinExistence type="predicted"/>
<evidence type="ECO:0000259" key="2">
    <source>
        <dbReference type="PROSITE" id="PS51202"/>
    </source>
</evidence>
<dbReference type="InterPro" id="IPR006037">
    <property type="entry name" value="RCK_C"/>
</dbReference>
<evidence type="ECO:0000313" key="15">
    <source>
        <dbReference type="EMBL" id="RGT40473.1"/>
    </source>
</evidence>
<dbReference type="EMBL" id="JAAIRY010000003">
    <property type="protein sequence ID" value="NSI64295.1"/>
    <property type="molecule type" value="Genomic_DNA"/>
</dbReference>
<comment type="caution">
    <text evidence="13">The sequence shown here is derived from an EMBL/GenBank/DDBJ whole genome shotgun (WGS) entry which is preliminary data.</text>
</comment>
<dbReference type="GO" id="GO:0008324">
    <property type="term" value="F:monoatomic cation transmembrane transporter activity"/>
    <property type="evidence" value="ECO:0007669"/>
    <property type="project" value="InterPro"/>
</dbReference>
<evidence type="ECO:0000313" key="28">
    <source>
        <dbReference type="Proteomes" id="UP000285610"/>
    </source>
</evidence>
<evidence type="ECO:0000313" key="13">
    <source>
        <dbReference type="EMBL" id="PLT89140.1"/>
    </source>
</evidence>
<evidence type="ECO:0000313" key="26">
    <source>
        <dbReference type="Proteomes" id="UP000283992"/>
    </source>
</evidence>
<dbReference type="Proteomes" id="UP000284472">
    <property type="component" value="Unassembled WGS sequence"/>
</dbReference>
<organism evidence="13 21">
    <name type="scientific">Mediterraneibacter gnavus</name>
    <name type="common">Ruminococcus gnavus</name>
    <dbReference type="NCBI Taxonomy" id="33038"/>
    <lineage>
        <taxon>Bacteria</taxon>
        <taxon>Bacillati</taxon>
        <taxon>Bacillota</taxon>
        <taxon>Clostridia</taxon>
        <taxon>Lachnospirales</taxon>
        <taxon>Lachnospiraceae</taxon>
        <taxon>Mediterraneibacter</taxon>
    </lineage>
</organism>
<dbReference type="Proteomes" id="UP000285610">
    <property type="component" value="Unassembled WGS sequence"/>
</dbReference>
<reference evidence="8" key="7">
    <citation type="submission" date="2022-12" db="EMBL/GenBank/DDBJ databases">
        <title>Genome of R. gnavus strain RSHDN_120.</title>
        <authorList>
            <person name="Abdugheni R."/>
        </authorList>
    </citation>
    <scope>NUCLEOTIDE SEQUENCE</scope>
    <source>
        <strain evidence="8">RSHDN_120</strain>
    </source>
</reference>
<evidence type="ECO:0000313" key="19">
    <source>
        <dbReference type="EMBL" id="RHJ15480.1"/>
    </source>
</evidence>
<evidence type="ECO:0000313" key="20">
    <source>
        <dbReference type="EMBL" id="RHM72577.1"/>
    </source>
</evidence>
<dbReference type="SUPFAM" id="SSF116726">
    <property type="entry name" value="TrkA C-terminal domain-like"/>
    <property type="match status" value="1"/>
</dbReference>
<reference evidence="3" key="5">
    <citation type="submission" date="2021-10" db="EMBL/GenBank/DDBJ databases">
        <title>Collection of gut derived symbiotic bacterial strains cultured from healthy donors.</title>
        <authorList>
            <person name="Lin H."/>
            <person name="Littmann E."/>
            <person name="Claire K."/>
            <person name="Pamer E."/>
        </authorList>
    </citation>
    <scope>NUCLEOTIDE SEQUENCE</scope>
    <source>
        <strain evidence="3">MSK.23.18</strain>
    </source>
</reference>
<evidence type="ECO:0000313" key="25">
    <source>
        <dbReference type="Proteomes" id="UP000283981"/>
    </source>
</evidence>
<evidence type="ECO:0000313" key="29">
    <source>
        <dbReference type="Proteomes" id="UP000285697"/>
    </source>
</evidence>
<dbReference type="GeneID" id="57433153"/>
<dbReference type="AlphaFoldDB" id="A0A2N5Q3L5"/>
<gene>
    <name evidence="13" type="ORF">CDL20_01685</name>
    <name evidence="12" type="ORF">CDL23_07360</name>
    <name evidence="11" type="ORF">CDL26_02395</name>
    <name evidence="19" type="ORF">DW142_02030</name>
    <name evidence="18" type="ORF">DW243_02025</name>
    <name evidence="17" type="ORF">DW270_05760</name>
    <name evidence="16" type="ORF">DW812_05625</name>
    <name evidence="15" type="ORF">DWX36_04445</name>
    <name evidence="14" type="ORF">DWY88_02165</name>
    <name evidence="20" type="ORF">DWZ50_13515</name>
    <name evidence="10" type="ORF">G4981_03200</name>
    <name evidence="9" type="ORF">G4993_02340</name>
    <name evidence="3" type="ORF">LIQ08_05215</name>
    <name evidence="8" type="ORF">O4N78_04175</name>
    <name evidence="5" type="ORF">OZZ16_04695</name>
    <name evidence="4" type="ORF">OZZ17_08200</name>
    <name evidence="7" type="ORF">PNU63_08205</name>
    <name evidence="6" type="ORF">PNW85_10955</name>
</gene>
<evidence type="ECO:0000313" key="27">
    <source>
        <dbReference type="Proteomes" id="UP000284472"/>
    </source>
</evidence>
<evidence type="ECO:0000313" key="11">
    <source>
        <dbReference type="EMBL" id="PLT74931.1"/>
    </source>
</evidence>
<dbReference type="Proteomes" id="UP000285697">
    <property type="component" value="Unassembled WGS sequence"/>
</dbReference>
<dbReference type="Proteomes" id="UP000235093">
    <property type="component" value="Unassembled WGS sequence"/>
</dbReference>
<evidence type="ECO:0000313" key="17">
    <source>
        <dbReference type="EMBL" id="RHG20874.1"/>
    </source>
</evidence>
<dbReference type="EMBL" id="JAJBOM010000004">
    <property type="protein sequence ID" value="MCB5618561.1"/>
    <property type="molecule type" value="Genomic_DNA"/>
</dbReference>
<dbReference type="EMBL" id="JAPRAY010000010">
    <property type="protein sequence ID" value="MCZ0667526.1"/>
    <property type="molecule type" value="Genomic_DNA"/>
</dbReference>
<dbReference type="Proteomes" id="UP001296580">
    <property type="component" value="Unassembled WGS sequence"/>
</dbReference>
<dbReference type="Proteomes" id="UP001211731">
    <property type="component" value="Unassembled WGS sequence"/>
</dbReference>
<dbReference type="Gene3D" id="3.40.50.720">
    <property type="entry name" value="NAD(P)-binding Rossmann-like Domain"/>
    <property type="match status" value="1"/>
</dbReference>
<dbReference type="Gene3D" id="3.30.70.1450">
    <property type="entry name" value="Regulator of K+ conductance, C-terminal domain"/>
    <property type="match status" value="1"/>
</dbReference>
<dbReference type="Proteomes" id="UP000234891">
    <property type="component" value="Unassembled WGS sequence"/>
</dbReference>
<evidence type="ECO:0000313" key="16">
    <source>
        <dbReference type="EMBL" id="RHD07853.1"/>
    </source>
</evidence>
<dbReference type="Proteomes" id="UP000283992">
    <property type="component" value="Unassembled WGS sequence"/>
</dbReference>
<sequence length="220" mass="24483">MKKKVETAYGVIGLGRFGEALAMMLAQSGHEVIAVDKDEKKVKEMRQYTDCAFVADNLSSDTLKEIGIQNCDVVIICIGEKVDVSVLTTMSVIEMGVPRVIAKALSPEQGAVLSKLGAEVVYPERDMALRLGKKLLSNNFLEYVSLCNQVEIRQIEVPNHLIGKSIEETEIRQKYRLNIIAIENGDETNIEVMPEYRLRQGDIIVVIGKVDNIDVFVNEV</sequence>
<evidence type="ECO:0000313" key="18">
    <source>
        <dbReference type="EMBL" id="RHG87807.1"/>
    </source>
</evidence>
<dbReference type="EMBL" id="NIHT01000009">
    <property type="protein sequence ID" value="PLT75822.1"/>
    <property type="molecule type" value="Genomic_DNA"/>
</dbReference>
<dbReference type="PANTHER" id="PTHR43833:SF7">
    <property type="entry name" value="KTR SYSTEM POTASSIUM UPTAKE PROTEIN C"/>
    <property type="match status" value="1"/>
</dbReference>
<evidence type="ECO:0000313" key="12">
    <source>
        <dbReference type="EMBL" id="PLT75822.1"/>
    </source>
</evidence>
<evidence type="ECO:0000259" key="1">
    <source>
        <dbReference type="PROSITE" id="PS51201"/>
    </source>
</evidence>
<dbReference type="Proteomes" id="UP000286137">
    <property type="component" value="Unassembled WGS sequence"/>
</dbReference>
<dbReference type="RefSeq" id="WP_004844404.1">
    <property type="nucleotide sequence ID" value="NZ_BAABXJ010000001.1"/>
</dbReference>
<dbReference type="InterPro" id="IPR036291">
    <property type="entry name" value="NAD(P)-bd_dom_sf"/>
</dbReference>
<dbReference type="EMBL" id="QRQE01000036">
    <property type="protein sequence ID" value="RHM72577.1"/>
    <property type="molecule type" value="Genomic_DNA"/>
</dbReference>
<dbReference type="PROSITE" id="PS51202">
    <property type="entry name" value="RCK_C"/>
    <property type="match status" value="1"/>
</dbReference>
<dbReference type="PROSITE" id="PS51201">
    <property type="entry name" value="RCK_N"/>
    <property type="match status" value="1"/>
</dbReference>
<dbReference type="Proteomes" id="UP000234840">
    <property type="component" value="Unassembled WGS sequence"/>
</dbReference>
<reference evidence="9" key="3">
    <citation type="journal article" date="2020" name="Cell Host Microbe">
        <title>Functional and Genomic Variation between Human-Derived Isolates of Lachnospiraceae Reveals Inter- and Intra-Species Diversity.</title>
        <authorList>
            <person name="Sorbara M.T."/>
            <person name="Littmann E.R."/>
            <person name="Fontana E."/>
            <person name="Moody T.U."/>
            <person name="Kohout C.E."/>
            <person name="Gjonbalaj M."/>
            <person name="Eaton V."/>
            <person name="Seok R."/>
            <person name="Leiner I.M."/>
            <person name="Pamer E.G."/>
        </authorList>
    </citation>
    <scope>NUCLEOTIDE SEQUENCE</scope>
    <source>
        <strain evidence="10">MSK.11.9</strain>
        <strain evidence="9">MSK.15.32</strain>
    </source>
</reference>
<dbReference type="Proteomes" id="UP001149331">
    <property type="component" value="Unassembled WGS sequence"/>
</dbReference>
<dbReference type="EMBL" id="QRWQ01000003">
    <property type="protein sequence ID" value="RGT40473.1"/>
    <property type="molecule type" value="Genomic_DNA"/>
</dbReference>
<dbReference type="Proteomes" id="UP001297370">
    <property type="component" value="Unassembled WGS sequence"/>
</dbReference>
<dbReference type="EMBL" id="NIHS01000002">
    <property type="protein sequence ID" value="PLT74931.1"/>
    <property type="molecule type" value="Genomic_DNA"/>
</dbReference>
<dbReference type="Proteomes" id="UP000283981">
    <property type="component" value="Unassembled WGS sequence"/>
</dbReference>
<dbReference type="EMBL" id="JAPRBD010000003">
    <property type="protein sequence ID" value="MCZ0689222.1"/>
    <property type="molecule type" value="Genomic_DNA"/>
</dbReference>
<dbReference type="Proteomes" id="UP001212160">
    <property type="component" value="Unassembled WGS sequence"/>
</dbReference>
<reference evidence="9" key="4">
    <citation type="submission" date="2020-02" db="EMBL/GenBank/DDBJ databases">
        <authorList>
            <person name="Littmann E."/>
            <person name="Sorbara M."/>
        </authorList>
    </citation>
    <scope>NUCLEOTIDE SEQUENCE</scope>
    <source>
        <strain evidence="10">MSK.11.9</strain>
        <strain evidence="9">MSK.15.32</strain>
    </source>
</reference>
<evidence type="ECO:0000313" key="5">
    <source>
        <dbReference type="EMBL" id="MCZ0689222.1"/>
    </source>
</evidence>
<evidence type="ECO:0000313" key="21">
    <source>
        <dbReference type="Proteomes" id="UP000234840"/>
    </source>
</evidence>
<evidence type="ECO:0000313" key="4">
    <source>
        <dbReference type="EMBL" id="MCZ0667526.1"/>
    </source>
</evidence>
<reference evidence="4" key="6">
    <citation type="submission" date="2022-11" db="EMBL/GenBank/DDBJ databases">
        <title>Temperate bacteriophages infecting mucin-degrading bacterium Ruminococcus gnavus from the human gut.</title>
        <authorList>
            <person name="Buttimer C."/>
        </authorList>
    </citation>
    <scope>NUCLEOTIDE SEQUENCE</scope>
    <source>
        <strain evidence="4">CCUG 49994</strain>
        <strain evidence="5">CCUG 52279</strain>
    </source>
</reference>
<evidence type="ECO:0000313" key="22">
    <source>
        <dbReference type="Proteomes" id="UP000234891"/>
    </source>
</evidence>
<name>A0A2N5Q3L5_MEDGN</name>
<evidence type="ECO:0000313" key="7">
    <source>
        <dbReference type="EMBL" id="MDB8738754.1"/>
    </source>
</evidence>
<dbReference type="PANTHER" id="PTHR43833">
    <property type="entry name" value="POTASSIUM CHANNEL PROTEIN 2-RELATED-RELATED"/>
    <property type="match status" value="1"/>
</dbReference>